<dbReference type="Pfam" id="PF00884">
    <property type="entry name" value="Sulfatase"/>
    <property type="match status" value="1"/>
</dbReference>
<organism evidence="11 12">
    <name type="scientific">Paenibacillus physcomitrellae</name>
    <dbReference type="NCBI Taxonomy" id="1619311"/>
    <lineage>
        <taxon>Bacteria</taxon>
        <taxon>Bacillati</taxon>
        <taxon>Bacillota</taxon>
        <taxon>Bacilli</taxon>
        <taxon>Bacillales</taxon>
        <taxon>Paenibacillaceae</taxon>
        <taxon>Paenibacillus</taxon>
    </lineage>
</organism>
<proteinExistence type="inferred from homology"/>
<name>A0ABQ1FWE9_9BACL</name>
<keyword evidence="6 9" id="KW-1133">Transmembrane helix</keyword>
<comment type="subcellular location">
    <subcellularLocation>
        <location evidence="1">Cell membrane</location>
        <topology evidence="1">Multi-pass membrane protein</topology>
    </subcellularLocation>
</comment>
<dbReference type="RefSeq" id="WP_229752593.1">
    <property type="nucleotide sequence ID" value="NZ_BMHF01000004.1"/>
</dbReference>
<comment type="caution">
    <text evidence="11">The sequence shown here is derived from an EMBL/GenBank/DDBJ whole genome shotgun (WGS) entry which is preliminary data.</text>
</comment>
<gene>
    <name evidence="11" type="ORF">GCM10010917_17120</name>
</gene>
<dbReference type="PIRSF" id="PIRSF005091">
    <property type="entry name" value="Mmb_sulf_HI1246"/>
    <property type="match status" value="1"/>
</dbReference>
<evidence type="ECO:0000256" key="5">
    <source>
        <dbReference type="ARBA" id="ARBA00022692"/>
    </source>
</evidence>
<dbReference type="Proteomes" id="UP000609323">
    <property type="component" value="Unassembled WGS sequence"/>
</dbReference>
<evidence type="ECO:0000256" key="8">
    <source>
        <dbReference type="PIRNR" id="PIRNR005091"/>
    </source>
</evidence>
<sequence length="601" mass="68904">MIVKSYLAWMAVFDGIPPLSPILKEVPFVWIAFCLVEYFASKRKTLYYLIVNLLLTGLFFAVIMYYKYYGVIVTYHALQQVNQVTAVSNSVFSLLDPYYLLIFIDIVIIGFYLIRRARRSKRQPIMFQMPRRTSRGLVSTVFVFALAVCLLNTWPNRASMNEIKKAEAMGILNYEAYTVLASQKEKLVDPNQITQDTIDKLKGTTGLENPVYFGQAKGKNLIIIQMESLQNFLVNLKIDGQEITPNLNKLVSESLYFPHFYQMVGQGNTSDAEFVVNTSFYIPPNEAATQNYPDKQLPSLPKLLQQNNYDTATFHTNIVEFWNRGELYKALGWNRYYDQKFYGTEDSVFFGPVDEVLYKKTLPELQKMDAADKPFYSQVISMTAHHPFTIPHELDKIQLPERYQDTMVGDYLRAQNYADWALGQFIQGLKDSGIWDNSVIMLYGDHQGLPKYSLSSKEMDLMKEIYGHDYGNIDMINIPFIVSVPDVEPQVIDHVGGEVDILPTAANLLGIPLDNHIHFGQDILNQTYNLLPERYYLPSGSFLNDKALFMPGVWYNDGEQMPLAEDGVSQALTTEDEYNRALKLLQLSDSYVKQLPDRTDK</sequence>
<feature type="domain" description="Sulfatase N-terminal" evidence="10">
    <location>
        <begin position="219"/>
        <end position="511"/>
    </location>
</feature>
<reference evidence="12" key="1">
    <citation type="journal article" date="2019" name="Int. J. Syst. Evol. Microbiol.">
        <title>The Global Catalogue of Microorganisms (GCM) 10K type strain sequencing project: providing services to taxonomists for standard genome sequencing and annotation.</title>
        <authorList>
            <consortium name="The Broad Institute Genomics Platform"/>
            <consortium name="The Broad Institute Genome Sequencing Center for Infectious Disease"/>
            <person name="Wu L."/>
            <person name="Ma J."/>
        </authorList>
    </citation>
    <scope>NUCLEOTIDE SEQUENCE [LARGE SCALE GENOMIC DNA]</scope>
    <source>
        <strain evidence="12">CGMCC 1.15044</strain>
    </source>
</reference>
<comment type="similarity">
    <text evidence="3 8">Belongs to the LTA synthase family.</text>
</comment>
<evidence type="ECO:0000256" key="2">
    <source>
        <dbReference type="ARBA" id="ARBA00004936"/>
    </source>
</evidence>
<evidence type="ECO:0000313" key="12">
    <source>
        <dbReference type="Proteomes" id="UP000609323"/>
    </source>
</evidence>
<dbReference type="InterPro" id="IPR017850">
    <property type="entry name" value="Alkaline_phosphatase_core_sf"/>
</dbReference>
<keyword evidence="4 8" id="KW-1003">Cell membrane</keyword>
<dbReference type="Gene3D" id="3.30.1120.170">
    <property type="match status" value="1"/>
</dbReference>
<evidence type="ECO:0000256" key="9">
    <source>
        <dbReference type="SAM" id="Phobius"/>
    </source>
</evidence>
<evidence type="ECO:0000313" key="11">
    <source>
        <dbReference type="EMBL" id="GGA32592.1"/>
    </source>
</evidence>
<evidence type="ECO:0000256" key="6">
    <source>
        <dbReference type="ARBA" id="ARBA00022989"/>
    </source>
</evidence>
<evidence type="ECO:0000256" key="1">
    <source>
        <dbReference type="ARBA" id="ARBA00004651"/>
    </source>
</evidence>
<dbReference type="InterPro" id="IPR050448">
    <property type="entry name" value="OpgB/LTA_synthase_biosynth"/>
</dbReference>
<dbReference type="Gene3D" id="3.40.720.10">
    <property type="entry name" value="Alkaline Phosphatase, subunit A"/>
    <property type="match status" value="1"/>
</dbReference>
<keyword evidence="7 8" id="KW-0472">Membrane</keyword>
<accession>A0ABQ1FWE9</accession>
<feature type="transmembrane region" description="Helical" evidence="9">
    <location>
        <begin position="98"/>
        <end position="115"/>
    </location>
</feature>
<dbReference type="InterPro" id="IPR012160">
    <property type="entry name" value="LtaS-like"/>
</dbReference>
<comment type="pathway">
    <text evidence="2">Cell wall biogenesis; lipoteichoic acid biosynthesis.</text>
</comment>
<dbReference type="EMBL" id="BMHF01000004">
    <property type="protein sequence ID" value="GGA32592.1"/>
    <property type="molecule type" value="Genomic_DNA"/>
</dbReference>
<dbReference type="PANTHER" id="PTHR47371">
    <property type="entry name" value="LIPOTEICHOIC ACID SYNTHASE"/>
    <property type="match status" value="1"/>
</dbReference>
<keyword evidence="12" id="KW-1185">Reference proteome</keyword>
<dbReference type="PANTHER" id="PTHR47371:SF3">
    <property type="entry name" value="PHOSPHOGLYCEROL TRANSFERASE I"/>
    <property type="match status" value="1"/>
</dbReference>
<feature type="transmembrane region" description="Helical" evidence="9">
    <location>
        <begin position="46"/>
        <end position="66"/>
    </location>
</feature>
<evidence type="ECO:0000259" key="10">
    <source>
        <dbReference type="Pfam" id="PF00884"/>
    </source>
</evidence>
<keyword evidence="5 9" id="KW-0812">Transmembrane</keyword>
<protein>
    <recommendedName>
        <fullName evidence="10">Sulfatase N-terminal domain-containing protein</fullName>
    </recommendedName>
</protein>
<evidence type="ECO:0000256" key="7">
    <source>
        <dbReference type="ARBA" id="ARBA00023136"/>
    </source>
</evidence>
<dbReference type="SUPFAM" id="SSF53649">
    <property type="entry name" value="Alkaline phosphatase-like"/>
    <property type="match status" value="1"/>
</dbReference>
<dbReference type="InterPro" id="IPR000917">
    <property type="entry name" value="Sulfatase_N"/>
</dbReference>
<evidence type="ECO:0000256" key="3">
    <source>
        <dbReference type="ARBA" id="ARBA00009983"/>
    </source>
</evidence>
<dbReference type="CDD" id="cd16015">
    <property type="entry name" value="LTA_synthase"/>
    <property type="match status" value="1"/>
</dbReference>
<evidence type="ECO:0000256" key="4">
    <source>
        <dbReference type="ARBA" id="ARBA00022475"/>
    </source>
</evidence>
<feature type="transmembrane region" description="Helical" evidence="9">
    <location>
        <begin position="136"/>
        <end position="154"/>
    </location>
</feature>